<evidence type="ECO:0000256" key="1">
    <source>
        <dbReference type="SAM" id="MobiDB-lite"/>
    </source>
</evidence>
<dbReference type="CDD" id="cd14688">
    <property type="entry name" value="bZIP_YAP"/>
    <property type="match status" value="1"/>
</dbReference>
<evidence type="ECO:0000313" key="2">
    <source>
        <dbReference type="EMBL" id="TRX92287.1"/>
    </source>
</evidence>
<dbReference type="OrthoDB" id="125347at2759"/>
<organism evidence="2 3">
    <name type="scientific">Xylaria flabelliformis</name>
    <dbReference type="NCBI Taxonomy" id="2512241"/>
    <lineage>
        <taxon>Eukaryota</taxon>
        <taxon>Fungi</taxon>
        <taxon>Dikarya</taxon>
        <taxon>Ascomycota</taxon>
        <taxon>Pezizomycotina</taxon>
        <taxon>Sordariomycetes</taxon>
        <taxon>Xylariomycetidae</taxon>
        <taxon>Xylariales</taxon>
        <taxon>Xylariaceae</taxon>
        <taxon>Xylaria</taxon>
    </lineage>
</organism>
<gene>
    <name evidence="2" type="ORF">FHL15_006902</name>
</gene>
<protein>
    <recommendedName>
        <fullName evidence="4">BZIP domain-containing protein</fullName>
    </recommendedName>
</protein>
<sequence>MSVELTAVKALREEKARNSGDDWTGLTDPAERRRRQNRLHQRAWRRRQAEQVAATTGRHINAEPISIDQVAGQPTASLGSAIVNALDAVVRDYQSSLEDHLIIKRTSPVIPLERLKPYSYWEKLKNRSTSLHVTRGIHMPPPPPSLLDEGLGPGDSKRRFPPVYPYLFKDPDGTHIPTILFPLSPDHRLLVLIQLNVFRGVLTNMAMLRLIDRVPRECGMVLFAKDFPPPPDVVPPSLQETWLQQTTPHDTWIDTFPCPRLRDNIISYDKFIDEDEFCEDVMGGLFEGYNDIEINGLLIWGDSWCETGWEITPGFAKKWGFLLKGCDTLIEATNKYRAARGEDKLVLDI</sequence>
<reference evidence="3" key="1">
    <citation type="submission" date="2019-06" db="EMBL/GenBank/DDBJ databases">
        <title>Draft genome sequence of the griseofulvin-producing fungus Xylaria cubensis strain G536.</title>
        <authorList>
            <person name="Mead M.E."/>
            <person name="Raja H.A."/>
            <person name="Steenwyk J.L."/>
            <person name="Knowles S.L."/>
            <person name="Oberlies N.H."/>
            <person name="Rokas A."/>
        </authorList>
    </citation>
    <scope>NUCLEOTIDE SEQUENCE [LARGE SCALE GENOMIC DNA]</scope>
    <source>
        <strain evidence="3">G536</strain>
    </source>
</reference>
<dbReference type="Pfam" id="PF11905">
    <property type="entry name" value="DUF3425"/>
    <property type="match status" value="1"/>
</dbReference>
<feature type="region of interest" description="Disordered" evidence="1">
    <location>
        <begin position="16"/>
        <end position="46"/>
    </location>
</feature>
<accession>A0A553HWI5</accession>
<dbReference type="Proteomes" id="UP000319160">
    <property type="component" value="Unassembled WGS sequence"/>
</dbReference>
<evidence type="ECO:0000313" key="3">
    <source>
        <dbReference type="Proteomes" id="UP000319160"/>
    </source>
</evidence>
<comment type="caution">
    <text evidence="2">The sequence shown here is derived from an EMBL/GenBank/DDBJ whole genome shotgun (WGS) entry which is preliminary data.</text>
</comment>
<evidence type="ECO:0008006" key="4">
    <source>
        <dbReference type="Google" id="ProtNLM"/>
    </source>
</evidence>
<dbReference type="AlphaFoldDB" id="A0A553HWI5"/>
<keyword evidence="3" id="KW-1185">Reference proteome</keyword>
<proteinExistence type="predicted"/>
<dbReference type="PANTHER" id="PTHR38116">
    <property type="entry name" value="CHROMOSOME 7, WHOLE GENOME SHOTGUN SEQUENCE"/>
    <property type="match status" value="1"/>
</dbReference>
<name>A0A553HWI5_9PEZI</name>
<dbReference type="EMBL" id="VFLP01000038">
    <property type="protein sequence ID" value="TRX92287.1"/>
    <property type="molecule type" value="Genomic_DNA"/>
</dbReference>
<dbReference type="InterPro" id="IPR021833">
    <property type="entry name" value="DUF3425"/>
</dbReference>
<dbReference type="STRING" id="2512241.A0A553HWI5"/>
<feature type="compositionally biased region" description="Basic residues" evidence="1">
    <location>
        <begin position="32"/>
        <end position="46"/>
    </location>
</feature>
<dbReference type="PANTHER" id="PTHR38116:SF1">
    <property type="entry name" value="BZIP DOMAIN-CONTAINING PROTEIN"/>
    <property type="match status" value="1"/>
</dbReference>